<keyword evidence="3" id="KW-0328">Glycosyltransferase</keyword>
<evidence type="ECO:0000256" key="9">
    <source>
        <dbReference type="ARBA" id="ARBA00023180"/>
    </source>
</evidence>
<dbReference type="EnsemblProtists" id="HpaT808164">
    <property type="protein sequence ID" value="HpaP808164"/>
    <property type="gene ID" value="HpaG808164"/>
</dbReference>
<dbReference type="Pfam" id="PF11051">
    <property type="entry name" value="Mannosyl_trans3"/>
    <property type="match status" value="1"/>
</dbReference>
<dbReference type="InParanoid" id="M4BP26"/>
<dbReference type="PANTHER" id="PTHR31392">
    <property type="entry name" value="ALPHA-1,3-MANNOSYLTRANSFERASE MNN1-RELATED"/>
    <property type="match status" value="1"/>
</dbReference>
<keyword evidence="7" id="KW-1133">Transmembrane helix</keyword>
<dbReference type="GO" id="GO:0006493">
    <property type="term" value="P:protein O-linked glycosylation"/>
    <property type="evidence" value="ECO:0007669"/>
    <property type="project" value="TreeGrafter"/>
</dbReference>
<accession>M4BP26</accession>
<evidence type="ECO:0000313" key="10">
    <source>
        <dbReference type="EnsemblProtists" id="HpaP808164"/>
    </source>
</evidence>
<comment type="subcellular location">
    <subcellularLocation>
        <location evidence="1">Membrane</location>
        <topology evidence="1">Single-pass type II membrane protein</topology>
    </subcellularLocation>
</comment>
<dbReference type="eggNOG" id="ENOG502RZ48">
    <property type="taxonomic scope" value="Eukaryota"/>
</dbReference>
<dbReference type="InterPro" id="IPR029044">
    <property type="entry name" value="Nucleotide-diphossugar_trans"/>
</dbReference>
<evidence type="ECO:0000256" key="7">
    <source>
        <dbReference type="ARBA" id="ARBA00022989"/>
    </source>
</evidence>
<evidence type="ECO:0000256" key="4">
    <source>
        <dbReference type="ARBA" id="ARBA00022679"/>
    </source>
</evidence>
<protein>
    <recommendedName>
        <fullName evidence="12">Nucleotide-diphospho-sugar transferase domain-containing protein</fullName>
    </recommendedName>
</protein>
<evidence type="ECO:0000256" key="8">
    <source>
        <dbReference type="ARBA" id="ARBA00023136"/>
    </source>
</evidence>
<evidence type="ECO:0000256" key="5">
    <source>
        <dbReference type="ARBA" id="ARBA00022692"/>
    </source>
</evidence>
<evidence type="ECO:0000256" key="3">
    <source>
        <dbReference type="ARBA" id="ARBA00022676"/>
    </source>
</evidence>
<proteinExistence type="inferred from homology"/>
<evidence type="ECO:0008006" key="12">
    <source>
        <dbReference type="Google" id="ProtNLM"/>
    </source>
</evidence>
<dbReference type="PANTHER" id="PTHR31392:SF1">
    <property type="entry name" value="ALPHA-1,3-MANNOSYLTRANSFERASE MNN1-RELATED"/>
    <property type="match status" value="1"/>
</dbReference>
<evidence type="ECO:0000313" key="11">
    <source>
        <dbReference type="Proteomes" id="UP000011713"/>
    </source>
</evidence>
<keyword evidence="9" id="KW-0325">Glycoprotein</keyword>
<reference evidence="11" key="1">
    <citation type="journal article" date="2010" name="Science">
        <title>Signatures of adaptation to obligate biotrophy in the Hyaloperonospora arabidopsidis genome.</title>
        <authorList>
            <person name="Baxter L."/>
            <person name="Tripathy S."/>
            <person name="Ishaque N."/>
            <person name="Boot N."/>
            <person name="Cabral A."/>
            <person name="Kemen E."/>
            <person name="Thines M."/>
            <person name="Ah-Fong A."/>
            <person name="Anderson R."/>
            <person name="Badejoko W."/>
            <person name="Bittner-Eddy P."/>
            <person name="Boore J.L."/>
            <person name="Chibucos M.C."/>
            <person name="Coates M."/>
            <person name="Dehal P."/>
            <person name="Delehaunty K."/>
            <person name="Dong S."/>
            <person name="Downton P."/>
            <person name="Dumas B."/>
            <person name="Fabro G."/>
            <person name="Fronick C."/>
            <person name="Fuerstenberg S.I."/>
            <person name="Fulton L."/>
            <person name="Gaulin E."/>
            <person name="Govers F."/>
            <person name="Hughes L."/>
            <person name="Humphray S."/>
            <person name="Jiang R.H."/>
            <person name="Judelson H."/>
            <person name="Kamoun S."/>
            <person name="Kyung K."/>
            <person name="Meijer H."/>
            <person name="Minx P."/>
            <person name="Morris P."/>
            <person name="Nelson J."/>
            <person name="Phuntumart V."/>
            <person name="Qutob D."/>
            <person name="Rehmany A."/>
            <person name="Rougon-Cardoso A."/>
            <person name="Ryden P."/>
            <person name="Torto-Alalibo T."/>
            <person name="Studholme D."/>
            <person name="Wang Y."/>
            <person name="Win J."/>
            <person name="Wood J."/>
            <person name="Clifton S.W."/>
            <person name="Rogers J."/>
            <person name="Van den Ackerveken G."/>
            <person name="Jones J.D."/>
            <person name="McDowell J.M."/>
            <person name="Beynon J."/>
            <person name="Tyler B.M."/>
        </authorList>
    </citation>
    <scope>NUCLEOTIDE SEQUENCE [LARGE SCALE GENOMIC DNA]</scope>
    <source>
        <strain evidence="11">Emoy2</strain>
    </source>
</reference>
<keyword evidence="11" id="KW-1185">Reference proteome</keyword>
<dbReference type="GO" id="GO:0005794">
    <property type="term" value="C:Golgi apparatus"/>
    <property type="evidence" value="ECO:0007669"/>
    <property type="project" value="TreeGrafter"/>
</dbReference>
<dbReference type="AlphaFoldDB" id="M4BP26"/>
<dbReference type="OMA" id="EPLGYIQ"/>
<evidence type="ECO:0000256" key="6">
    <source>
        <dbReference type="ARBA" id="ARBA00022968"/>
    </source>
</evidence>
<dbReference type="STRING" id="559515.M4BP26"/>
<dbReference type="InterPro" id="IPR022751">
    <property type="entry name" value="Alpha_mannosyltransferase"/>
</dbReference>
<keyword evidence="5" id="KW-0812">Transmembrane</keyword>
<dbReference type="GO" id="GO:0000033">
    <property type="term" value="F:alpha-1,3-mannosyltransferase activity"/>
    <property type="evidence" value="ECO:0007669"/>
    <property type="project" value="TreeGrafter"/>
</dbReference>
<sequence length="191" mass="21936">MTFSRFEEVVLLDADTLFFESPTLLWDTDKYEGTGTLFFYDRFVSDKKHLGKHLYRRKGKVRKIHDFMSRFDVSPFEPLGYIQRPNAASTNKVPVKFKFSPSEHLLTSHSWNYRSGHEVDSSLLLWNKKQQPRATAILGASAAHNRIDRPPSYGDKELFITATELAEAQYAFSDYEVGGAGRKFRDFGPGK</sequence>
<dbReference type="Proteomes" id="UP000011713">
    <property type="component" value="Unassembled WGS sequence"/>
</dbReference>
<keyword evidence="8" id="KW-0472">Membrane</keyword>
<evidence type="ECO:0000256" key="2">
    <source>
        <dbReference type="ARBA" id="ARBA00009105"/>
    </source>
</evidence>
<comment type="similarity">
    <text evidence="2">Belongs to the MNN1/MNT family.</text>
</comment>
<dbReference type="EMBL" id="JH598483">
    <property type="status" value="NOT_ANNOTATED_CDS"/>
    <property type="molecule type" value="Genomic_DNA"/>
</dbReference>
<reference evidence="10" key="2">
    <citation type="submission" date="2015-06" db="UniProtKB">
        <authorList>
            <consortium name="EnsemblProtists"/>
        </authorList>
    </citation>
    <scope>IDENTIFICATION</scope>
    <source>
        <strain evidence="10">Emoy2</strain>
    </source>
</reference>
<dbReference type="SUPFAM" id="SSF53448">
    <property type="entry name" value="Nucleotide-diphospho-sugar transferases"/>
    <property type="match status" value="1"/>
</dbReference>
<organism evidence="10 11">
    <name type="scientific">Hyaloperonospora arabidopsidis (strain Emoy2)</name>
    <name type="common">Downy mildew agent</name>
    <name type="synonym">Peronospora arabidopsidis</name>
    <dbReference type="NCBI Taxonomy" id="559515"/>
    <lineage>
        <taxon>Eukaryota</taxon>
        <taxon>Sar</taxon>
        <taxon>Stramenopiles</taxon>
        <taxon>Oomycota</taxon>
        <taxon>Peronosporomycetes</taxon>
        <taxon>Peronosporales</taxon>
        <taxon>Peronosporaceae</taxon>
        <taxon>Hyaloperonospora</taxon>
    </lineage>
</organism>
<name>M4BP26_HYAAE</name>
<evidence type="ECO:0000256" key="1">
    <source>
        <dbReference type="ARBA" id="ARBA00004606"/>
    </source>
</evidence>
<dbReference type="HOGENOM" id="CLU_1424001_0_0_1"/>
<keyword evidence="6" id="KW-0735">Signal-anchor</keyword>
<keyword evidence="4" id="KW-0808">Transferase</keyword>
<dbReference type="GO" id="GO:0016020">
    <property type="term" value="C:membrane"/>
    <property type="evidence" value="ECO:0007669"/>
    <property type="project" value="UniProtKB-SubCell"/>
</dbReference>
<dbReference type="VEuPathDB" id="FungiDB:HpaG808164"/>